<dbReference type="Proteomes" id="UP000070501">
    <property type="component" value="Unassembled WGS sequence"/>
</dbReference>
<proteinExistence type="predicted"/>
<evidence type="ECO:0000313" key="10">
    <source>
        <dbReference type="Proteomes" id="UP000070501"/>
    </source>
</evidence>
<protein>
    <recommendedName>
        <fullName evidence="8">TM7S3/TM198-like domain-containing protein</fullName>
    </recommendedName>
</protein>
<evidence type="ECO:0000256" key="3">
    <source>
        <dbReference type="ARBA" id="ARBA00022989"/>
    </source>
</evidence>
<dbReference type="InParanoid" id="A0A136JCB0"/>
<keyword evidence="7" id="KW-0732">Signal</keyword>
<feature type="region of interest" description="Disordered" evidence="5">
    <location>
        <begin position="1063"/>
        <end position="1082"/>
    </location>
</feature>
<reference evidence="10" key="1">
    <citation type="submission" date="2016-02" db="EMBL/GenBank/DDBJ databases">
        <title>Draft genome sequence of Microdochium bolleyi, a fungal endophyte of beachgrass.</title>
        <authorList>
            <consortium name="DOE Joint Genome Institute"/>
            <person name="David A.S."/>
            <person name="May G."/>
            <person name="Haridas S."/>
            <person name="Lim J."/>
            <person name="Wang M."/>
            <person name="Labutti K."/>
            <person name="Lipzen A."/>
            <person name="Barry K."/>
            <person name="Grigoriev I.V."/>
        </authorList>
    </citation>
    <scope>NUCLEOTIDE SEQUENCE [LARGE SCALE GENOMIC DNA]</scope>
    <source>
        <strain evidence="10">J235TASD1</strain>
    </source>
</reference>
<feature type="region of interest" description="Disordered" evidence="5">
    <location>
        <begin position="518"/>
        <end position="545"/>
    </location>
</feature>
<dbReference type="PANTHER" id="PTHR39469">
    <property type="entry name" value="CHROMOSOME 1, WHOLE GENOME SHOTGUN SEQUENCE"/>
    <property type="match status" value="1"/>
</dbReference>
<feature type="region of interest" description="Disordered" evidence="5">
    <location>
        <begin position="383"/>
        <end position="420"/>
    </location>
</feature>
<feature type="transmembrane region" description="Helical" evidence="6">
    <location>
        <begin position="258"/>
        <end position="276"/>
    </location>
</feature>
<keyword evidence="2 6" id="KW-0812">Transmembrane</keyword>
<feature type="compositionally biased region" description="Polar residues" evidence="5">
    <location>
        <begin position="67"/>
        <end position="78"/>
    </location>
</feature>
<comment type="subcellular location">
    <subcellularLocation>
        <location evidence="1">Membrane</location>
        <topology evidence="1">Multi-pass membrane protein</topology>
    </subcellularLocation>
</comment>
<dbReference type="InterPro" id="IPR025256">
    <property type="entry name" value="TM7S3/TM198-like_dom"/>
</dbReference>
<sequence>MRPSVIQLFVNLALASYVVAGPLQHNARQDPEPRPTGEIEAGISTVATTTQGTSQISSTTAAASSSRPSGQTSVSEIHSATTSKSSAISITQTPSPTTETNTAPSISPDNADSLPLEPRLTPGWGVAGCLFLISGLIYTVIGIKNQWLQTFLSTAYIGGTCTTILIVYLILPPVPDGIQGAYVVASVLAGLVLGGAATIFKELTEGFGCLLGGFCLGMWLLTLKAGGLLTKSSDKIIFLIAFSVVGFATSFSRHTRGYALIGFISFSGATVTVLGIDCFSRAGLKEFWAYIWNLNSNLFPSATTTYPLTKGITVETALIVIITIIGVISQLKLWRVIRERRAKKEEKQAEIDRQRDVEETAIGRQIEEETARERNQWEKTYALQSETPLSDSVSASRPVSQQMVESEIASQRKSTAGRSLASTDTIELAEMARVTDQQDTARKAAAGLMLPGDNNMSRITIRVARDVSPEGRTLYGQEAGAEILAHDEEATASRSGRASMTGFTKDEVVPAPEVVPLPFTIPGEVEHDDGIRSYENDDDDDDRSSFATFADDDERSMIASKRASRASLGTLGNRLSVGSQHLLRKLSVHSVASRVSKRDLDDGQKPEDLQTNYVAIENDLARREPTIPRLKNSKSLPSLQVVDSSSVTPENKSTTQREKTQAGEADEVPAPVDLTEDRLPVGLSRVALSYRTNEWAKHLSEAELPSLERLSLHAYADADHGGSARSEVVAPVDMASLQRTDGGIPRASVAQPVPSSSLNTYAQYQPAAETHANRNSSQIQERQDITPGVSPVVEQFPASGSLQSGRKSSRRTSRRHSATDKPPAIAEEEISAEEAAPFVAGNDDVVNIVSPARQGTPSHPISDAQIVERPPVPGVVSYSSPQTLLGQREALLRHKSTSMLMPYGSSQGAASGFPDQPSNQNIAYQPAQLPDLDDLTLTQRKQLIRQNSLAYQKPSPPLSAGEANFDSHQPQRASSVPSPAQREQALASFRQSVAAELRPPPGTRQLPQSHTSPGALRGHAVGGNFVSQLSLGIPGSGLTTPSSTPYDVDPTLSLERSRNVLMSQKEQESRRKEMEQYQKEQNDRAFEEMMRRGDMIDVHRDALRRMQSTARS</sequence>
<feature type="transmembrane region" description="Helical" evidence="6">
    <location>
        <begin position="150"/>
        <end position="171"/>
    </location>
</feature>
<feature type="compositionally biased region" description="Basic residues" evidence="5">
    <location>
        <begin position="807"/>
        <end position="816"/>
    </location>
</feature>
<feature type="transmembrane region" description="Helical" evidence="6">
    <location>
        <begin position="177"/>
        <end position="200"/>
    </location>
</feature>
<feature type="domain" description="TM7S3/TM198-like" evidence="8">
    <location>
        <begin position="129"/>
        <end position="331"/>
    </location>
</feature>
<dbReference type="STRING" id="196109.A0A136JCB0"/>
<gene>
    <name evidence="9" type="ORF">Micbo1qcDRAFT_232204</name>
</gene>
<feature type="region of interest" description="Disordered" evidence="5">
    <location>
        <begin position="791"/>
        <end position="827"/>
    </location>
</feature>
<feature type="compositionally biased region" description="Low complexity" evidence="5">
    <location>
        <begin position="47"/>
        <end position="66"/>
    </location>
</feature>
<dbReference type="PANTHER" id="PTHR39469:SF1">
    <property type="entry name" value="DUF4203 DOMAIN-CONTAINING PROTEIN"/>
    <property type="match status" value="1"/>
</dbReference>
<evidence type="ECO:0000256" key="2">
    <source>
        <dbReference type="ARBA" id="ARBA00022692"/>
    </source>
</evidence>
<evidence type="ECO:0000256" key="6">
    <source>
        <dbReference type="SAM" id="Phobius"/>
    </source>
</evidence>
<evidence type="ECO:0000259" key="8">
    <source>
        <dbReference type="Pfam" id="PF13886"/>
    </source>
</evidence>
<feature type="transmembrane region" description="Helical" evidence="6">
    <location>
        <begin position="207"/>
        <end position="229"/>
    </location>
</feature>
<evidence type="ECO:0000256" key="7">
    <source>
        <dbReference type="SAM" id="SignalP"/>
    </source>
</evidence>
<feature type="region of interest" description="Disordered" evidence="5">
    <location>
        <begin position="948"/>
        <end position="1020"/>
    </location>
</feature>
<dbReference type="AlphaFoldDB" id="A0A136JCB0"/>
<dbReference type="OrthoDB" id="102260at2759"/>
<feature type="region of interest" description="Disordered" evidence="5">
    <location>
        <begin position="47"/>
        <end position="114"/>
    </location>
</feature>
<keyword evidence="10" id="KW-1185">Reference proteome</keyword>
<organism evidence="9 10">
    <name type="scientific">Microdochium bolleyi</name>
    <dbReference type="NCBI Taxonomy" id="196109"/>
    <lineage>
        <taxon>Eukaryota</taxon>
        <taxon>Fungi</taxon>
        <taxon>Dikarya</taxon>
        <taxon>Ascomycota</taxon>
        <taxon>Pezizomycotina</taxon>
        <taxon>Sordariomycetes</taxon>
        <taxon>Xylariomycetidae</taxon>
        <taxon>Xylariales</taxon>
        <taxon>Microdochiaceae</taxon>
        <taxon>Microdochium</taxon>
    </lineage>
</organism>
<dbReference type="GO" id="GO:0016020">
    <property type="term" value="C:membrane"/>
    <property type="evidence" value="ECO:0007669"/>
    <property type="project" value="UniProtKB-SubCell"/>
</dbReference>
<evidence type="ECO:0000256" key="4">
    <source>
        <dbReference type="ARBA" id="ARBA00023136"/>
    </source>
</evidence>
<feature type="signal peptide" evidence="7">
    <location>
        <begin position="1"/>
        <end position="20"/>
    </location>
</feature>
<dbReference type="EMBL" id="KQ964247">
    <property type="protein sequence ID" value="KXJ94793.1"/>
    <property type="molecule type" value="Genomic_DNA"/>
</dbReference>
<keyword evidence="4 6" id="KW-0472">Membrane</keyword>
<feature type="compositionally biased region" description="Polar residues" evidence="5">
    <location>
        <begin position="966"/>
        <end position="978"/>
    </location>
</feature>
<feature type="compositionally biased region" description="Basic and acidic residues" evidence="5">
    <location>
        <begin position="524"/>
        <end position="535"/>
    </location>
</feature>
<feature type="chain" id="PRO_5007293643" description="TM7S3/TM198-like domain-containing protein" evidence="7">
    <location>
        <begin position="21"/>
        <end position="1112"/>
    </location>
</feature>
<evidence type="ECO:0000256" key="1">
    <source>
        <dbReference type="ARBA" id="ARBA00004141"/>
    </source>
</evidence>
<feature type="compositionally biased region" description="Low complexity" evidence="5">
    <location>
        <begin position="79"/>
        <end position="105"/>
    </location>
</feature>
<feature type="compositionally biased region" description="Basic and acidic residues" evidence="5">
    <location>
        <begin position="1065"/>
        <end position="1082"/>
    </location>
</feature>
<evidence type="ECO:0000313" key="9">
    <source>
        <dbReference type="EMBL" id="KXJ94793.1"/>
    </source>
</evidence>
<name>A0A136JCB0_9PEZI</name>
<feature type="compositionally biased region" description="Polar residues" evidence="5">
    <location>
        <begin position="633"/>
        <end position="654"/>
    </location>
</feature>
<feature type="transmembrane region" description="Helical" evidence="6">
    <location>
        <begin position="316"/>
        <end position="334"/>
    </location>
</feature>
<accession>A0A136JCB0</accession>
<keyword evidence="3 6" id="KW-1133">Transmembrane helix</keyword>
<dbReference type="Pfam" id="PF13886">
    <property type="entry name" value="TM7S3_TM198"/>
    <property type="match status" value="1"/>
</dbReference>
<evidence type="ECO:0000256" key="5">
    <source>
        <dbReference type="SAM" id="MobiDB-lite"/>
    </source>
</evidence>
<feature type="region of interest" description="Disordered" evidence="5">
    <location>
        <begin position="625"/>
        <end position="670"/>
    </location>
</feature>
<feature type="transmembrane region" description="Helical" evidence="6">
    <location>
        <begin position="123"/>
        <end position="143"/>
    </location>
</feature>